<dbReference type="InterPro" id="IPR036152">
    <property type="entry name" value="Asp/glu_Ase-like_sf"/>
</dbReference>
<dbReference type="InterPro" id="IPR027474">
    <property type="entry name" value="L-asparaginase_N"/>
</dbReference>
<dbReference type="GeneID" id="14913721"/>
<dbReference type="PROSITE" id="PS51732">
    <property type="entry name" value="ASN_GLN_ASE_3"/>
    <property type="match status" value="1"/>
</dbReference>
<dbReference type="PIRSF" id="PIRSF001220">
    <property type="entry name" value="L-ASNase_gatD"/>
    <property type="match status" value="1"/>
</dbReference>
<evidence type="ECO:0000313" key="5">
    <source>
        <dbReference type="Proteomes" id="UP000011083"/>
    </source>
</evidence>
<organism evidence="4 5">
    <name type="scientific">Acanthamoeba castellanii (strain ATCC 30010 / Neff)</name>
    <dbReference type="NCBI Taxonomy" id="1257118"/>
    <lineage>
        <taxon>Eukaryota</taxon>
        <taxon>Amoebozoa</taxon>
        <taxon>Discosea</taxon>
        <taxon>Longamoebia</taxon>
        <taxon>Centramoebida</taxon>
        <taxon>Acanthamoebidae</taxon>
        <taxon>Acanthamoeba</taxon>
    </lineage>
</organism>
<feature type="domain" description="L-asparaginase N-terminal" evidence="2">
    <location>
        <begin position="11"/>
        <end position="223"/>
    </location>
</feature>
<dbReference type="PIRSF" id="PIRSF500176">
    <property type="entry name" value="L_ASNase"/>
    <property type="match status" value="1"/>
</dbReference>
<dbReference type="PANTHER" id="PTHR11707:SF28">
    <property type="entry name" value="60 KDA LYSOPHOSPHOLIPASE"/>
    <property type="match status" value="1"/>
</dbReference>
<dbReference type="SUPFAM" id="SSF53774">
    <property type="entry name" value="Glutaminase/Asparaginase"/>
    <property type="match status" value="1"/>
</dbReference>
<name>L8GJI1_ACACF</name>
<dbReference type="EC" id="3.5.1.1" evidence="1"/>
<keyword evidence="5" id="KW-1185">Reference proteome</keyword>
<dbReference type="EMBL" id="KB008097">
    <property type="protein sequence ID" value="ELR13220.1"/>
    <property type="molecule type" value="Genomic_DNA"/>
</dbReference>
<dbReference type="GO" id="GO:0004067">
    <property type="term" value="F:asparaginase activity"/>
    <property type="evidence" value="ECO:0007669"/>
    <property type="project" value="UniProtKB-UniRule"/>
</dbReference>
<evidence type="ECO:0000313" key="4">
    <source>
        <dbReference type="EMBL" id="ELR13220.1"/>
    </source>
</evidence>
<dbReference type="VEuPathDB" id="AmoebaDB:ACA1_100570"/>
<gene>
    <name evidence="4" type="ORF">ACA1_100570</name>
</gene>
<dbReference type="KEGG" id="acan:ACA1_100570"/>
<evidence type="ECO:0000259" key="2">
    <source>
        <dbReference type="Pfam" id="PF00710"/>
    </source>
</evidence>
<dbReference type="Pfam" id="PF17763">
    <property type="entry name" value="Asparaginase_C"/>
    <property type="match status" value="1"/>
</dbReference>
<sequence>MEDKGELLGDVLVLACGGTIGQREVDGRMVVVVPASDLLAPVLAHASMSALWTPADSAEPAGDGATSTGGGPPMVDVLSVVARSGVYMGWDGLLALRDAVVTHCRHYRAFLVICGTDSMEEVAFALELLIDPAADSLGRPVVVTGAMKPHDVLGYDGHANLRDALAVCLDPHARGLGTLVVMNDAIHAARYVQKLDSQLIGSFSSLPAGPLGQIRNGRPLLYHRALPPFPHRPVAVAAASKEQKPWRLRDRVLVWPITLGCGDFLIPDHLLRTLDGLVLSGMGTGTIPDSYIEHLSPEWTSKLAIVIVSRCPLGQNYDDFYYRGSLRKYTDRGFLVTGYEDLNPLQARLKLIVALSLSSITTTGPASA</sequence>
<protein>
    <recommendedName>
        <fullName evidence="1">asparaginase</fullName>
        <ecNumber evidence="1">3.5.1.1</ecNumber>
    </recommendedName>
</protein>
<dbReference type="InterPro" id="IPR037152">
    <property type="entry name" value="L-asparaginase_N_sf"/>
</dbReference>
<evidence type="ECO:0000256" key="1">
    <source>
        <dbReference type="ARBA" id="ARBA00012920"/>
    </source>
</evidence>
<dbReference type="AlphaFoldDB" id="L8GJI1"/>
<dbReference type="Proteomes" id="UP000011083">
    <property type="component" value="Unassembled WGS sequence"/>
</dbReference>
<dbReference type="InterPro" id="IPR027473">
    <property type="entry name" value="L-asparaginase_C"/>
</dbReference>
<proteinExistence type="predicted"/>
<dbReference type="Gene3D" id="3.40.50.1170">
    <property type="entry name" value="L-asparaginase, N-terminal domain"/>
    <property type="match status" value="1"/>
</dbReference>
<evidence type="ECO:0000259" key="3">
    <source>
        <dbReference type="Pfam" id="PF17763"/>
    </source>
</evidence>
<dbReference type="InterPro" id="IPR006034">
    <property type="entry name" value="Asparaginase/glutaminase-like"/>
</dbReference>
<dbReference type="OrthoDB" id="542841at2759"/>
<reference evidence="4 5" key="1">
    <citation type="journal article" date="2013" name="Genome Biol.">
        <title>Genome of Acanthamoeba castellanii highlights extensive lateral gene transfer and early evolution of tyrosine kinase signaling.</title>
        <authorList>
            <person name="Clarke M."/>
            <person name="Lohan A.J."/>
            <person name="Liu B."/>
            <person name="Lagkouvardos I."/>
            <person name="Roy S."/>
            <person name="Zafar N."/>
            <person name="Bertelli C."/>
            <person name="Schilde C."/>
            <person name="Kianianmomeni A."/>
            <person name="Burglin T.R."/>
            <person name="Frech C."/>
            <person name="Turcotte B."/>
            <person name="Kopec K.O."/>
            <person name="Synnott J.M."/>
            <person name="Choo C."/>
            <person name="Paponov I."/>
            <person name="Finkler A."/>
            <person name="Soon Heng Tan C."/>
            <person name="Hutchins A.P."/>
            <person name="Weinmeier T."/>
            <person name="Rattei T."/>
            <person name="Chu J.S."/>
            <person name="Gimenez G."/>
            <person name="Irimia M."/>
            <person name="Rigden D.J."/>
            <person name="Fitzpatrick D.A."/>
            <person name="Lorenzo-Morales J."/>
            <person name="Bateman A."/>
            <person name="Chiu C.H."/>
            <person name="Tang P."/>
            <person name="Hegemann P."/>
            <person name="Fromm H."/>
            <person name="Raoult D."/>
            <person name="Greub G."/>
            <person name="Miranda-Saavedra D."/>
            <person name="Chen N."/>
            <person name="Nash P."/>
            <person name="Ginger M.L."/>
            <person name="Horn M."/>
            <person name="Schaap P."/>
            <person name="Caler L."/>
            <person name="Loftus B."/>
        </authorList>
    </citation>
    <scope>NUCLEOTIDE SEQUENCE [LARGE SCALE GENOMIC DNA]</scope>
    <source>
        <strain evidence="4 5">Neff</strain>
    </source>
</reference>
<dbReference type="PANTHER" id="PTHR11707">
    <property type="entry name" value="L-ASPARAGINASE"/>
    <property type="match status" value="1"/>
</dbReference>
<dbReference type="RefSeq" id="XP_004335233.1">
    <property type="nucleotide sequence ID" value="XM_004335185.1"/>
</dbReference>
<dbReference type="GO" id="GO:0009066">
    <property type="term" value="P:aspartate family amino acid metabolic process"/>
    <property type="evidence" value="ECO:0007669"/>
    <property type="project" value="UniProtKB-ARBA"/>
</dbReference>
<accession>L8GJI1</accession>
<dbReference type="STRING" id="1257118.L8GJI1"/>
<dbReference type="Gene3D" id="3.40.50.40">
    <property type="match status" value="1"/>
</dbReference>
<dbReference type="Pfam" id="PF00710">
    <property type="entry name" value="Asparaginase"/>
    <property type="match status" value="1"/>
</dbReference>
<feature type="domain" description="Asparaginase/glutaminase C-terminal" evidence="3">
    <location>
        <begin position="252"/>
        <end position="357"/>
    </location>
</feature>
<dbReference type="InterPro" id="IPR040919">
    <property type="entry name" value="Asparaginase_C"/>
</dbReference>
<dbReference type="SMART" id="SM00870">
    <property type="entry name" value="Asparaginase"/>
    <property type="match status" value="1"/>
</dbReference>